<sequence>MLVAPTTDSARPDDHYGVLPCTQATRTFLLTKPRPHDHQVRSKALVSSTTSQALVSVKCYLSQYTSSSSSLQSSSLQADSSDTIAPALPCDVSLPSPWRTHPQALTARPPPANRTLPRDVRRRRARVLRDALQAARRPSKVAIINFGIATVHAVHVFAPPTHDSRTRLRKTRRGRAVSLTPLDSPSRAPTADDTAYVLHPSPPFAELPALSSATSCA</sequence>
<reference evidence="2" key="1">
    <citation type="submission" date="2023-03" db="EMBL/GenBank/DDBJ databases">
        <title>Massive genome expansion in bonnet fungi (Mycena s.s.) driven by repeated elements and novel gene families across ecological guilds.</title>
        <authorList>
            <consortium name="Lawrence Berkeley National Laboratory"/>
            <person name="Harder C.B."/>
            <person name="Miyauchi S."/>
            <person name="Viragh M."/>
            <person name="Kuo A."/>
            <person name="Thoen E."/>
            <person name="Andreopoulos B."/>
            <person name="Lu D."/>
            <person name="Skrede I."/>
            <person name="Drula E."/>
            <person name="Henrissat B."/>
            <person name="Morin E."/>
            <person name="Kohler A."/>
            <person name="Barry K."/>
            <person name="LaButti K."/>
            <person name="Morin E."/>
            <person name="Salamov A."/>
            <person name="Lipzen A."/>
            <person name="Mereny Z."/>
            <person name="Hegedus B."/>
            <person name="Baldrian P."/>
            <person name="Stursova M."/>
            <person name="Weitz H."/>
            <person name="Taylor A."/>
            <person name="Grigoriev I.V."/>
            <person name="Nagy L.G."/>
            <person name="Martin F."/>
            <person name="Kauserud H."/>
        </authorList>
    </citation>
    <scope>NUCLEOTIDE SEQUENCE</scope>
    <source>
        <strain evidence="2">9144</strain>
    </source>
</reference>
<evidence type="ECO:0000313" key="3">
    <source>
        <dbReference type="Proteomes" id="UP001219525"/>
    </source>
</evidence>
<keyword evidence="3" id="KW-1185">Reference proteome</keyword>
<proteinExistence type="predicted"/>
<accession>A0AAD6VJB7</accession>
<evidence type="ECO:0000313" key="2">
    <source>
        <dbReference type="EMBL" id="KAJ7213636.1"/>
    </source>
</evidence>
<organism evidence="2 3">
    <name type="scientific">Mycena pura</name>
    <dbReference type="NCBI Taxonomy" id="153505"/>
    <lineage>
        <taxon>Eukaryota</taxon>
        <taxon>Fungi</taxon>
        <taxon>Dikarya</taxon>
        <taxon>Basidiomycota</taxon>
        <taxon>Agaricomycotina</taxon>
        <taxon>Agaricomycetes</taxon>
        <taxon>Agaricomycetidae</taxon>
        <taxon>Agaricales</taxon>
        <taxon>Marasmiineae</taxon>
        <taxon>Mycenaceae</taxon>
        <taxon>Mycena</taxon>
    </lineage>
</organism>
<feature type="region of interest" description="Disordered" evidence="1">
    <location>
        <begin position="162"/>
        <end position="199"/>
    </location>
</feature>
<dbReference type="AlphaFoldDB" id="A0AAD6VJB7"/>
<evidence type="ECO:0000256" key="1">
    <source>
        <dbReference type="SAM" id="MobiDB-lite"/>
    </source>
</evidence>
<dbReference type="Proteomes" id="UP001219525">
    <property type="component" value="Unassembled WGS sequence"/>
</dbReference>
<gene>
    <name evidence="2" type="ORF">GGX14DRAFT_619257</name>
</gene>
<name>A0AAD6VJB7_9AGAR</name>
<dbReference type="EMBL" id="JARJCW010000021">
    <property type="protein sequence ID" value="KAJ7213636.1"/>
    <property type="molecule type" value="Genomic_DNA"/>
</dbReference>
<comment type="caution">
    <text evidence="2">The sequence shown here is derived from an EMBL/GenBank/DDBJ whole genome shotgun (WGS) entry which is preliminary data.</text>
</comment>
<protein>
    <submittedName>
        <fullName evidence="2">Uncharacterized protein</fullName>
    </submittedName>
</protein>